<keyword evidence="3" id="KW-1185">Reference proteome</keyword>
<proteinExistence type="predicted"/>
<name>A0A561BU58_9ACTN</name>
<gene>
    <name evidence="2" type="ORF">FB561_3508</name>
</gene>
<evidence type="ECO:0000256" key="1">
    <source>
        <dbReference type="SAM" id="MobiDB-lite"/>
    </source>
</evidence>
<protein>
    <submittedName>
        <fullName evidence="2">Uncharacterized protein</fullName>
    </submittedName>
</protein>
<feature type="region of interest" description="Disordered" evidence="1">
    <location>
        <begin position="1"/>
        <end position="44"/>
    </location>
</feature>
<dbReference type="Proteomes" id="UP000318380">
    <property type="component" value="Unassembled WGS sequence"/>
</dbReference>
<evidence type="ECO:0000313" key="3">
    <source>
        <dbReference type="Proteomes" id="UP000318380"/>
    </source>
</evidence>
<evidence type="ECO:0000313" key="2">
    <source>
        <dbReference type="EMBL" id="TWD82378.1"/>
    </source>
</evidence>
<dbReference type="AlphaFoldDB" id="A0A561BU58"/>
<dbReference type="EMBL" id="VIVK01000001">
    <property type="protein sequence ID" value="TWD82378.1"/>
    <property type="molecule type" value="Genomic_DNA"/>
</dbReference>
<organism evidence="2 3">
    <name type="scientific">Kribbella amoyensis</name>
    <dbReference type="NCBI Taxonomy" id="996641"/>
    <lineage>
        <taxon>Bacteria</taxon>
        <taxon>Bacillati</taxon>
        <taxon>Actinomycetota</taxon>
        <taxon>Actinomycetes</taxon>
        <taxon>Propionibacteriales</taxon>
        <taxon>Kribbellaceae</taxon>
        <taxon>Kribbella</taxon>
    </lineage>
</organism>
<comment type="caution">
    <text evidence="2">The sequence shown here is derived from an EMBL/GenBank/DDBJ whole genome shotgun (WGS) entry which is preliminary data.</text>
</comment>
<sequence>MITTEQGGLVRAAASRGYEQNPPATSYAPTDLPCWPTRRYSQPG</sequence>
<accession>A0A561BU58</accession>
<reference evidence="2 3" key="1">
    <citation type="submission" date="2019-06" db="EMBL/GenBank/DDBJ databases">
        <title>Sequencing the genomes of 1000 actinobacteria strains.</title>
        <authorList>
            <person name="Klenk H.-P."/>
        </authorList>
    </citation>
    <scope>NUCLEOTIDE SEQUENCE [LARGE SCALE GENOMIC DNA]</scope>
    <source>
        <strain evidence="2 3">DSM 24683</strain>
    </source>
</reference>